<sequence>MAKRPCLEAEDASCRSDGCAQPAELDTLRTGYAELSQRVAALEQRGALFATIDEKVTLACTWLASWSTSPAPLQWLHALAGFDTLMAGRSLQAVVRSRLLERVQSRPPSRTRRARNKNELRLEVDSSRGAFDQMVKLANAQVTVSATGSSRVTLAVSFDHPRALLVAIDLPLHLHQSVLVGTFRKKHHDVVSRVIVEQCVSSSGGKVYILERSVTAGQVAVAMRSTEDFDTNRMSFKHPLQRRELPASSLPAMSVPGATSILWRSSSVSMRCEENPMLMCGKLIVSLPTVTFEGDARDLAVFM</sequence>
<organism evidence="1 2">
    <name type="scientific">Porphyra umbilicalis</name>
    <name type="common">Purple laver</name>
    <name type="synonym">Red alga</name>
    <dbReference type="NCBI Taxonomy" id="2786"/>
    <lineage>
        <taxon>Eukaryota</taxon>
        <taxon>Rhodophyta</taxon>
        <taxon>Bangiophyceae</taxon>
        <taxon>Bangiales</taxon>
        <taxon>Bangiaceae</taxon>
        <taxon>Porphyra</taxon>
    </lineage>
</organism>
<evidence type="ECO:0000313" key="1">
    <source>
        <dbReference type="EMBL" id="OSX71292.1"/>
    </source>
</evidence>
<evidence type="ECO:0000313" key="2">
    <source>
        <dbReference type="Proteomes" id="UP000218209"/>
    </source>
</evidence>
<dbReference type="EMBL" id="KV919148">
    <property type="protein sequence ID" value="OSX71292.1"/>
    <property type="molecule type" value="Genomic_DNA"/>
</dbReference>
<reference evidence="1 2" key="1">
    <citation type="submission" date="2017-03" db="EMBL/GenBank/DDBJ databases">
        <title>WGS assembly of Porphyra umbilicalis.</title>
        <authorList>
            <person name="Brawley S.H."/>
            <person name="Blouin N.A."/>
            <person name="Ficko-Blean E."/>
            <person name="Wheeler G.L."/>
            <person name="Lohr M."/>
            <person name="Goodson H.V."/>
            <person name="Jenkins J.W."/>
            <person name="Blaby-Haas C.E."/>
            <person name="Helliwell K.E."/>
            <person name="Chan C."/>
            <person name="Marriage T."/>
            <person name="Bhattacharya D."/>
            <person name="Klein A.S."/>
            <person name="Badis Y."/>
            <person name="Brodie J."/>
            <person name="Cao Y."/>
            <person name="Collen J."/>
            <person name="Dittami S.M."/>
            <person name="Gachon C.M."/>
            <person name="Green B.R."/>
            <person name="Karpowicz S."/>
            <person name="Kim J.W."/>
            <person name="Kudahl U."/>
            <person name="Lin S."/>
            <person name="Michel G."/>
            <person name="Mittag M."/>
            <person name="Olson B.J."/>
            <person name="Pangilinan J."/>
            <person name="Peng Y."/>
            <person name="Qiu H."/>
            <person name="Shu S."/>
            <person name="Singer J.T."/>
            <person name="Smith A.G."/>
            <person name="Sprecher B.N."/>
            <person name="Wagner V."/>
            <person name="Wang W."/>
            <person name="Wang Z.-Y."/>
            <person name="Yan J."/>
            <person name="Yarish C."/>
            <person name="Zoeuner-Riek S."/>
            <person name="Zhuang Y."/>
            <person name="Zou Y."/>
            <person name="Lindquist E.A."/>
            <person name="Grimwood J."/>
            <person name="Barry K."/>
            <person name="Rokhsar D.S."/>
            <person name="Schmutz J."/>
            <person name="Stiller J.W."/>
            <person name="Grossman A.R."/>
            <person name="Prochnik S.E."/>
        </authorList>
    </citation>
    <scope>NUCLEOTIDE SEQUENCE [LARGE SCALE GENOMIC DNA]</scope>
    <source>
        <strain evidence="1">4086291</strain>
    </source>
</reference>
<protein>
    <submittedName>
        <fullName evidence="1">Uncharacterized protein</fullName>
    </submittedName>
</protein>
<dbReference type="Proteomes" id="UP000218209">
    <property type="component" value="Unassembled WGS sequence"/>
</dbReference>
<proteinExistence type="predicted"/>
<keyword evidence="2" id="KW-1185">Reference proteome</keyword>
<accession>A0A1X6NRT3</accession>
<gene>
    <name evidence="1" type="ORF">BU14_0562s0004</name>
</gene>
<name>A0A1X6NRT3_PORUM</name>
<dbReference type="AlphaFoldDB" id="A0A1X6NRT3"/>